<feature type="transmembrane region" description="Helical" evidence="2">
    <location>
        <begin position="7"/>
        <end position="34"/>
    </location>
</feature>
<evidence type="ECO:0000313" key="4">
    <source>
        <dbReference type="EMBL" id="RXW32333.1"/>
    </source>
</evidence>
<evidence type="ECO:0000256" key="1">
    <source>
        <dbReference type="ARBA" id="ARBA00005801"/>
    </source>
</evidence>
<keyword evidence="2" id="KW-1133">Transmembrane helix</keyword>
<sequence length="231" mass="23626">MPSPLPFLAFLDVGPVLAWGVLVTAIAAVGMLLVSPRVLGWLPEPHDDPEAPHYASLATPPFVIVVAALSGVATGLAVSRTAPQLWLAWSALTTANVLACAIDARTTWLPARLSHAGWFVALAGTLLACGVDGSWWPLAAAAAGAVVVGGFFHLVWRFTGQLGYGDVRLAATIGAVTALSSASMVAWALLTGTLLGAVTGIVERARGRRGGFPYGPGLLAGAFVALLLPCA</sequence>
<feature type="transmembrane region" description="Helical" evidence="2">
    <location>
        <begin position="85"/>
        <end position="104"/>
    </location>
</feature>
<dbReference type="InterPro" id="IPR050882">
    <property type="entry name" value="Prepilin_peptidase/N-MTase"/>
</dbReference>
<comment type="similarity">
    <text evidence="1">Belongs to the peptidase A24 family.</text>
</comment>
<reference evidence="4 5" key="1">
    <citation type="submission" date="2018-01" db="EMBL/GenBank/DDBJ databases">
        <title>Lactibacter flavus gen. nov., sp. nov., a novel bacterium of the family Propionibacteriaceae isolated from raw milk and dairy products.</title>
        <authorList>
            <person name="Wenning M."/>
            <person name="Breitenwieser F."/>
            <person name="Huptas C."/>
            <person name="von Neubeck M."/>
            <person name="Busse H.-J."/>
            <person name="Scherer S."/>
        </authorList>
    </citation>
    <scope>NUCLEOTIDE SEQUENCE [LARGE SCALE GENOMIC DNA]</scope>
    <source>
        <strain evidence="4 5">VG341</strain>
    </source>
</reference>
<accession>A0A4Q2EH03</accession>
<dbReference type="Proteomes" id="UP000290624">
    <property type="component" value="Unassembled WGS sequence"/>
</dbReference>
<name>A0A4Q2EH03_9ACTN</name>
<dbReference type="GO" id="GO:0004190">
    <property type="term" value="F:aspartic-type endopeptidase activity"/>
    <property type="evidence" value="ECO:0007669"/>
    <property type="project" value="InterPro"/>
</dbReference>
<comment type="caution">
    <text evidence="4">The sequence shown here is derived from an EMBL/GenBank/DDBJ whole genome shotgun (WGS) entry which is preliminary data.</text>
</comment>
<feature type="domain" description="Prepilin type IV endopeptidase peptidase" evidence="3">
    <location>
        <begin position="93"/>
        <end position="200"/>
    </location>
</feature>
<protein>
    <recommendedName>
        <fullName evidence="3">Prepilin type IV endopeptidase peptidase domain-containing protein</fullName>
    </recommendedName>
</protein>
<organism evidence="4 5">
    <name type="scientific">Propioniciclava flava</name>
    <dbReference type="NCBI Taxonomy" id="2072026"/>
    <lineage>
        <taxon>Bacteria</taxon>
        <taxon>Bacillati</taxon>
        <taxon>Actinomycetota</taxon>
        <taxon>Actinomycetes</taxon>
        <taxon>Propionibacteriales</taxon>
        <taxon>Propionibacteriaceae</taxon>
        <taxon>Propioniciclava</taxon>
    </lineage>
</organism>
<evidence type="ECO:0000256" key="2">
    <source>
        <dbReference type="SAM" id="Phobius"/>
    </source>
</evidence>
<gene>
    <name evidence="4" type="ORF">C1706_07180</name>
</gene>
<keyword evidence="2" id="KW-0812">Transmembrane</keyword>
<keyword evidence="5" id="KW-1185">Reference proteome</keyword>
<feature type="transmembrane region" description="Helical" evidence="2">
    <location>
        <begin position="168"/>
        <end position="190"/>
    </location>
</feature>
<dbReference type="GO" id="GO:0006465">
    <property type="term" value="P:signal peptide processing"/>
    <property type="evidence" value="ECO:0007669"/>
    <property type="project" value="TreeGrafter"/>
</dbReference>
<dbReference type="Pfam" id="PF01478">
    <property type="entry name" value="Peptidase_A24"/>
    <property type="match status" value="1"/>
</dbReference>
<dbReference type="AlphaFoldDB" id="A0A4Q2EH03"/>
<dbReference type="RefSeq" id="WP_129458554.1">
    <property type="nucleotide sequence ID" value="NZ_PPCV01000004.1"/>
</dbReference>
<dbReference type="EMBL" id="PPCV01000004">
    <property type="protein sequence ID" value="RXW32333.1"/>
    <property type="molecule type" value="Genomic_DNA"/>
</dbReference>
<dbReference type="GO" id="GO:0005886">
    <property type="term" value="C:plasma membrane"/>
    <property type="evidence" value="ECO:0007669"/>
    <property type="project" value="TreeGrafter"/>
</dbReference>
<dbReference type="PANTHER" id="PTHR30487">
    <property type="entry name" value="TYPE 4 PREPILIN-LIKE PROTEINS LEADER PEPTIDE-PROCESSING ENZYME"/>
    <property type="match status" value="1"/>
</dbReference>
<dbReference type="PANTHER" id="PTHR30487:SF0">
    <property type="entry name" value="PREPILIN LEADER PEPTIDASE_N-METHYLTRANSFERASE-RELATED"/>
    <property type="match status" value="1"/>
</dbReference>
<dbReference type="OrthoDB" id="3734500at2"/>
<dbReference type="Gene3D" id="1.20.120.1220">
    <property type="match status" value="1"/>
</dbReference>
<feature type="transmembrane region" description="Helical" evidence="2">
    <location>
        <begin position="138"/>
        <end position="156"/>
    </location>
</feature>
<keyword evidence="2" id="KW-0472">Membrane</keyword>
<proteinExistence type="inferred from homology"/>
<feature type="transmembrane region" description="Helical" evidence="2">
    <location>
        <begin position="211"/>
        <end position="228"/>
    </location>
</feature>
<feature type="transmembrane region" description="Helical" evidence="2">
    <location>
        <begin position="54"/>
        <end position="78"/>
    </location>
</feature>
<evidence type="ECO:0000313" key="5">
    <source>
        <dbReference type="Proteomes" id="UP000290624"/>
    </source>
</evidence>
<dbReference type="InterPro" id="IPR000045">
    <property type="entry name" value="Prepilin_IV_endopep_pep"/>
</dbReference>
<evidence type="ECO:0000259" key="3">
    <source>
        <dbReference type="Pfam" id="PF01478"/>
    </source>
</evidence>